<evidence type="ECO:0000313" key="4">
    <source>
        <dbReference type="EMBL" id="AKT39487.1"/>
    </source>
</evidence>
<accession>A0A0K1EFL6</accession>
<evidence type="ECO:0000256" key="1">
    <source>
        <dbReference type="ARBA" id="ARBA00005947"/>
    </source>
</evidence>
<dbReference type="InterPro" id="IPR023801">
    <property type="entry name" value="His_deacetylse_dom"/>
</dbReference>
<dbReference type="STRING" id="52.CMC5_036340"/>
<dbReference type="Gene3D" id="3.40.800.20">
    <property type="entry name" value="Histone deacetylase domain"/>
    <property type="match status" value="1"/>
</dbReference>
<dbReference type="RefSeq" id="WP_050431561.1">
    <property type="nucleotide sequence ID" value="NZ_CP012159.1"/>
</dbReference>
<feature type="compositionally biased region" description="Basic and acidic residues" evidence="2">
    <location>
        <begin position="12"/>
        <end position="23"/>
    </location>
</feature>
<dbReference type="GO" id="GO:0005737">
    <property type="term" value="C:cytoplasm"/>
    <property type="evidence" value="ECO:0007669"/>
    <property type="project" value="TreeGrafter"/>
</dbReference>
<dbReference type="PANTHER" id="PTHR10625">
    <property type="entry name" value="HISTONE DEACETYLASE HDAC1-RELATED"/>
    <property type="match status" value="1"/>
</dbReference>
<evidence type="ECO:0000256" key="2">
    <source>
        <dbReference type="SAM" id="MobiDB-lite"/>
    </source>
</evidence>
<gene>
    <name evidence="4" type="ORF">CMC5_036340</name>
</gene>
<protein>
    <submittedName>
        <fullName evidence="4">Histone deacetylase</fullName>
    </submittedName>
</protein>
<dbReference type="CDD" id="cd09992">
    <property type="entry name" value="HDAC_classII"/>
    <property type="match status" value="1"/>
</dbReference>
<evidence type="ECO:0000313" key="5">
    <source>
        <dbReference type="Proteomes" id="UP000067626"/>
    </source>
</evidence>
<comment type="similarity">
    <text evidence="1">Belongs to the histone deacetylase family.</text>
</comment>
<feature type="region of interest" description="Disordered" evidence="2">
    <location>
        <begin position="1"/>
        <end position="23"/>
    </location>
</feature>
<feature type="compositionally biased region" description="Polar residues" evidence="2">
    <location>
        <begin position="1"/>
        <end position="10"/>
    </location>
</feature>
<dbReference type="PRINTS" id="PR01270">
    <property type="entry name" value="HDASUPER"/>
</dbReference>
<dbReference type="PANTHER" id="PTHR10625:SF11">
    <property type="entry name" value="HISTONE DEACETYLASE 14, CHLOROPLASTIC"/>
    <property type="match status" value="1"/>
</dbReference>
<dbReference type="AlphaFoldDB" id="A0A0K1EFL6"/>
<sequence length="317" mass="33856">MRTLLLSSPQLLEHDPGPEHPESASRLVSVLRALEPVPEGAILRDVHRMATTSELERVHTCAYVHSVMQLRGHAGALDPETILSPGSVDAALFAAGACLELVDALWEGRARNGFALVRPPGHHALQDRGMGYCVFNNVAVAAADLMARHGARVLIVDWDVHHGNGTQAMFEARDDVLFFSVHQERLFPEDSGGVEESGVGAGAGWTRNVPLPAGAGDGDHADVIERELVPLVERFRPDVVLVSAGFDAHEGDPMSEQRVTTTGFAAMCDRVCDLAEGTARGRVGLVLEGGYDLASLGASARACVEVLCRRARRGGAR</sequence>
<dbReference type="InterPro" id="IPR023696">
    <property type="entry name" value="Ureohydrolase_dom_sf"/>
</dbReference>
<organism evidence="4 5">
    <name type="scientific">Chondromyces crocatus</name>
    <dbReference type="NCBI Taxonomy" id="52"/>
    <lineage>
        <taxon>Bacteria</taxon>
        <taxon>Pseudomonadati</taxon>
        <taxon>Myxococcota</taxon>
        <taxon>Polyangia</taxon>
        <taxon>Polyangiales</taxon>
        <taxon>Polyangiaceae</taxon>
        <taxon>Chondromyces</taxon>
    </lineage>
</organism>
<dbReference type="InterPro" id="IPR000286">
    <property type="entry name" value="HDACs"/>
</dbReference>
<dbReference type="GO" id="GO:0004407">
    <property type="term" value="F:histone deacetylase activity"/>
    <property type="evidence" value="ECO:0007669"/>
    <property type="project" value="TreeGrafter"/>
</dbReference>
<evidence type="ECO:0000259" key="3">
    <source>
        <dbReference type="Pfam" id="PF00850"/>
    </source>
</evidence>
<dbReference type="SUPFAM" id="SSF52768">
    <property type="entry name" value="Arginase/deacetylase"/>
    <property type="match status" value="1"/>
</dbReference>
<proteinExistence type="inferred from homology"/>
<reference evidence="4 5" key="1">
    <citation type="submission" date="2015-07" db="EMBL/GenBank/DDBJ databases">
        <title>Genome analysis of myxobacterium Chondromyces crocatus Cm c5 reveals a high potential for natural compound synthesis and the genetic basis for the loss of fruiting body formation.</title>
        <authorList>
            <person name="Zaburannyi N."/>
            <person name="Bunk B."/>
            <person name="Maier J."/>
            <person name="Overmann J."/>
            <person name="Mueller R."/>
        </authorList>
    </citation>
    <scope>NUCLEOTIDE SEQUENCE [LARGE SCALE GENOMIC DNA]</scope>
    <source>
        <strain evidence="4 5">Cm c5</strain>
    </source>
</reference>
<name>A0A0K1EFL6_CHOCO</name>
<dbReference type="Pfam" id="PF00850">
    <property type="entry name" value="Hist_deacetyl"/>
    <property type="match status" value="1"/>
</dbReference>
<keyword evidence="5" id="KW-1185">Reference proteome</keyword>
<dbReference type="EMBL" id="CP012159">
    <property type="protein sequence ID" value="AKT39487.1"/>
    <property type="molecule type" value="Genomic_DNA"/>
</dbReference>
<dbReference type="GO" id="GO:0040029">
    <property type="term" value="P:epigenetic regulation of gene expression"/>
    <property type="evidence" value="ECO:0007669"/>
    <property type="project" value="TreeGrafter"/>
</dbReference>
<dbReference type="KEGG" id="ccro:CMC5_036340"/>
<dbReference type="Proteomes" id="UP000067626">
    <property type="component" value="Chromosome"/>
</dbReference>
<dbReference type="InterPro" id="IPR037138">
    <property type="entry name" value="His_deacetylse_dom_sf"/>
</dbReference>
<feature type="domain" description="Histone deacetylase" evidence="3">
    <location>
        <begin position="20"/>
        <end position="307"/>
    </location>
</feature>